<dbReference type="SUPFAM" id="SSF81383">
    <property type="entry name" value="F-box domain"/>
    <property type="match status" value="1"/>
</dbReference>
<name>N1QRA9_AEGTA</name>
<dbReference type="AlphaFoldDB" id="N1QRA9"/>
<dbReference type="InterPro" id="IPR056594">
    <property type="entry name" value="AT5G49610-like_b-prop"/>
</dbReference>
<sequence>MATEKVLSNDNLLEEILLRLDLPTCLVRASLACSRWLCAVSRPAFLRRFRRLHAPRLLGFFRLGDRVLPPPPPASLDGVSHGYTFLPEDGGDGASYHRVDLEHHGRQVSAQVSPRGSGAWTVQIAKAELPEPPDRIPDLTVLLRGKLYMVTTAGYILGLDLAAASFFVVQLPDGVTYQYFGSLVLSRGYDDHHHDGDHLYLFHVVDRFQLQVWRRRPWTTAADDEAQWVLVHSICLRKACGHLVQQTLVGFSVVGVGDNAEFAFLEEDSGAFVLLWLGSRTVEKVYQRDPDNDELIIVYPVTMVWPPVFPPHQASRAKFRNLEEAEQS</sequence>
<accession>N1QRA9</accession>
<reference evidence="2" key="1">
    <citation type="submission" date="2015-06" db="UniProtKB">
        <authorList>
            <consortium name="EnsemblPlants"/>
        </authorList>
    </citation>
    <scope>IDENTIFICATION</scope>
</reference>
<evidence type="ECO:0000259" key="1">
    <source>
        <dbReference type="Pfam" id="PF23635"/>
    </source>
</evidence>
<dbReference type="EnsemblPlants" id="EMT02453">
    <property type="protein sequence ID" value="EMT02453"/>
    <property type="gene ID" value="F775_20166"/>
</dbReference>
<feature type="domain" description="F-box protein AT5G49610-like beta-propeller" evidence="1">
    <location>
        <begin position="67"/>
        <end position="309"/>
    </location>
</feature>
<dbReference type="InterPro" id="IPR036047">
    <property type="entry name" value="F-box-like_dom_sf"/>
</dbReference>
<dbReference type="PANTHER" id="PTHR33207">
    <property type="entry name" value="F-BOX DOMAIN CONTAINING PROTEIN-RELATED"/>
    <property type="match status" value="1"/>
</dbReference>
<organism evidence="2">
    <name type="scientific">Aegilops tauschii</name>
    <name type="common">Tausch's goatgrass</name>
    <name type="synonym">Aegilops squarrosa</name>
    <dbReference type="NCBI Taxonomy" id="37682"/>
    <lineage>
        <taxon>Eukaryota</taxon>
        <taxon>Viridiplantae</taxon>
        <taxon>Streptophyta</taxon>
        <taxon>Embryophyta</taxon>
        <taxon>Tracheophyta</taxon>
        <taxon>Spermatophyta</taxon>
        <taxon>Magnoliopsida</taxon>
        <taxon>Liliopsida</taxon>
        <taxon>Poales</taxon>
        <taxon>Poaceae</taxon>
        <taxon>BOP clade</taxon>
        <taxon>Pooideae</taxon>
        <taxon>Triticodae</taxon>
        <taxon>Triticeae</taxon>
        <taxon>Triticinae</taxon>
        <taxon>Aegilops</taxon>
    </lineage>
</organism>
<proteinExistence type="predicted"/>
<protein>
    <recommendedName>
        <fullName evidence="1">F-box protein AT5G49610-like beta-propeller domain-containing protein</fullName>
    </recommendedName>
</protein>
<dbReference type="ExpressionAtlas" id="N1QRA9">
    <property type="expression patterns" value="baseline"/>
</dbReference>
<evidence type="ECO:0000313" key="2">
    <source>
        <dbReference type="EnsemblPlants" id="EMT02453"/>
    </source>
</evidence>
<dbReference type="Pfam" id="PF23635">
    <property type="entry name" value="Beta-prop_AT5G49610-like"/>
    <property type="match status" value="1"/>
</dbReference>